<evidence type="ECO:0000313" key="9">
    <source>
        <dbReference type="Proteomes" id="UP000186074"/>
    </source>
</evidence>
<dbReference type="InterPro" id="IPR013762">
    <property type="entry name" value="Integrase-like_cat_sf"/>
</dbReference>
<dbReference type="GO" id="GO:0006310">
    <property type="term" value="P:DNA recombination"/>
    <property type="evidence" value="ECO:0007669"/>
    <property type="project" value="UniProtKB-KW"/>
</dbReference>
<dbReference type="Gene3D" id="1.10.443.10">
    <property type="entry name" value="Intergrase catalytic core"/>
    <property type="match status" value="1"/>
</dbReference>
<dbReference type="CDD" id="cd00796">
    <property type="entry name" value="INT_Rci_Hp1_C"/>
    <property type="match status" value="1"/>
</dbReference>
<proteinExistence type="inferred from homology"/>
<gene>
    <name evidence="8" type="ORF">LPB137_00590</name>
</gene>
<dbReference type="InterPro" id="IPR011010">
    <property type="entry name" value="DNA_brk_join_enz"/>
</dbReference>
<dbReference type="InterPro" id="IPR010998">
    <property type="entry name" value="Integrase_recombinase_N"/>
</dbReference>
<evidence type="ECO:0000259" key="7">
    <source>
        <dbReference type="PROSITE" id="PS51900"/>
    </source>
</evidence>
<dbReference type="Proteomes" id="UP000186074">
    <property type="component" value="Chromosome"/>
</dbReference>
<dbReference type="STRING" id="1850254.LPB137_00590"/>
<dbReference type="GO" id="GO:0015074">
    <property type="term" value="P:DNA integration"/>
    <property type="evidence" value="ECO:0007669"/>
    <property type="project" value="UniProtKB-KW"/>
</dbReference>
<protein>
    <submittedName>
        <fullName evidence="8">Integrase</fullName>
    </submittedName>
</protein>
<dbReference type="InterPro" id="IPR025269">
    <property type="entry name" value="SAM-like_dom"/>
</dbReference>
<name>A0A1P8KIR0_9BACT</name>
<evidence type="ECO:0000256" key="2">
    <source>
        <dbReference type="ARBA" id="ARBA00022908"/>
    </source>
</evidence>
<dbReference type="OrthoDB" id="9789256at2"/>
<keyword evidence="2" id="KW-0229">DNA integration</keyword>
<evidence type="ECO:0000256" key="4">
    <source>
        <dbReference type="ARBA" id="ARBA00023172"/>
    </source>
</evidence>
<dbReference type="Pfam" id="PF00589">
    <property type="entry name" value="Phage_integrase"/>
    <property type="match status" value="1"/>
</dbReference>
<reference evidence="8 9" key="1">
    <citation type="submission" date="2017-01" db="EMBL/GenBank/DDBJ databases">
        <title>Genome sequencing of Arcobacter sp. LPB0137.</title>
        <authorList>
            <person name="Lee G.-W."/>
            <person name="Yi H."/>
        </authorList>
    </citation>
    <scope>NUCLEOTIDE SEQUENCE [LARGE SCALE GENOMIC DNA]</scope>
    <source>
        <strain evidence="8 9">LPB0137</strain>
    </source>
</reference>
<dbReference type="InterPro" id="IPR050090">
    <property type="entry name" value="Tyrosine_recombinase_XerCD"/>
</dbReference>
<evidence type="ECO:0000256" key="5">
    <source>
        <dbReference type="PROSITE-ProRule" id="PRU01248"/>
    </source>
</evidence>
<dbReference type="InterPro" id="IPR044068">
    <property type="entry name" value="CB"/>
</dbReference>
<dbReference type="Pfam" id="PF13102">
    <property type="entry name" value="Phage_int_SAM_5"/>
    <property type="match status" value="1"/>
</dbReference>
<evidence type="ECO:0000256" key="3">
    <source>
        <dbReference type="ARBA" id="ARBA00023125"/>
    </source>
</evidence>
<accession>A0A1P8KIR0</accession>
<keyword evidence="3 5" id="KW-0238">DNA-binding</keyword>
<feature type="domain" description="Tyr recombinase" evidence="6">
    <location>
        <begin position="189"/>
        <end position="368"/>
    </location>
</feature>
<dbReference type="PROSITE" id="PS51900">
    <property type="entry name" value="CB"/>
    <property type="match status" value="1"/>
</dbReference>
<dbReference type="AlphaFoldDB" id="A0A1P8KIR0"/>
<keyword evidence="9" id="KW-1185">Reference proteome</keyword>
<evidence type="ECO:0000259" key="6">
    <source>
        <dbReference type="PROSITE" id="PS51898"/>
    </source>
</evidence>
<evidence type="ECO:0000256" key="1">
    <source>
        <dbReference type="ARBA" id="ARBA00008857"/>
    </source>
</evidence>
<dbReference type="EMBL" id="CP019070">
    <property type="protein sequence ID" value="APW64433.1"/>
    <property type="molecule type" value="Genomic_DNA"/>
</dbReference>
<dbReference type="KEGG" id="alp:LPB137_00590"/>
<comment type="similarity">
    <text evidence="1">Belongs to the 'phage' integrase family.</text>
</comment>
<sequence length="372" mass="44059">MKRINTRYSGVFYRETKTKNRIDKTYYIRYKDLNNKDIEQKIGKQSEGIDTHYCNRYRNEIITKQRLGEELPNLAKNKRSTKVLLDDIKEKYFENRKEGRSKQSDLASFKKHLEPFFKDLNLEFVSKEDIRRLQKNLKEKENPRGEPLSTKTIHNILTILKSITNFALNEELLKNDYRKYIEMDSVRNQRDRYLKEEEIKTLYNYLKDDKKLFLFSKIALTTGARLASILFISKKDIDFSNNLITLYDLKKDQDARVSYTAFLTDELSSLLKDWTVNHELNDKIFNKDPSTIQKQMRIVINDLFNKGIDQDDRKNRAVVHTLRHTFASHLAINGTPIFTIQKLMNHSDINMTMRYAKLSPESGKDAILNLKF</sequence>
<dbReference type="Gene3D" id="1.10.150.130">
    <property type="match status" value="1"/>
</dbReference>
<feature type="domain" description="Core-binding (CB)" evidence="7">
    <location>
        <begin position="83"/>
        <end position="168"/>
    </location>
</feature>
<dbReference type="RefSeq" id="WP_076082973.1">
    <property type="nucleotide sequence ID" value="NZ_CP019070.1"/>
</dbReference>
<dbReference type="PROSITE" id="PS51898">
    <property type="entry name" value="TYR_RECOMBINASE"/>
    <property type="match status" value="1"/>
</dbReference>
<dbReference type="SUPFAM" id="SSF56349">
    <property type="entry name" value="DNA breaking-rejoining enzymes"/>
    <property type="match status" value="1"/>
</dbReference>
<dbReference type="InterPro" id="IPR002104">
    <property type="entry name" value="Integrase_catalytic"/>
</dbReference>
<keyword evidence="4" id="KW-0233">DNA recombination</keyword>
<dbReference type="PANTHER" id="PTHR30349">
    <property type="entry name" value="PHAGE INTEGRASE-RELATED"/>
    <property type="match status" value="1"/>
</dbReference>
<dbReference type="GO" id="GO:0003677">
    <property type="term" value="F:DNA binding"/>
    <property type="evidence" value="ECO:0007669"/>
    <property type="project" value="UniProtKB-UniRule"/>
</dbReference>
<dbReference type="PANTHER" id="PTHR30349:SF64">
    <property type="entry name" value="PROPHAGE INTEGRASE INTD-RELATED"/>
    <property type="match status" value="1"/>
</dbReference>
<evidence type="ECO:0000313" key="8">
    <source>
        <dbReference type="EMBL" id="APW64433.1"/>
    </source>
</evidence>
<organism evidence="8 9">
    <name type="scientific">Poseidonibacter parvus</name>
    <dbReference type="NCBI Taxonomy" id="1850254"/>
    <lineage>
        <taxon>Bacteria</taxon>
        <taxon>Pseudomonadati</taxon>
        <taxon>Campylobacterota</taxon>
        <taxon>Epsilonproteobacteria</taxon>
        <taxon>Campylobacterales</taxon>
        <taxon>Arcobacteraceae</taxon>
        <taxon>Poseidonibacter</taxon>
    </lineage>
</organism>